<keyword evidence="11" id="KW-0325">Glycoprotein</keyword>
<evidence type="ECO:0000256" key="4">
    <source>
        <dbReference type="ARBA" id="ARBA00022606"/>
    </source>
</evidence>
<comment type="subcellular location">
    <subcellularLocation>
        <location evidence="1">Cell membrane</location>
    </subcellularLocation>
</comment>
<keyword evidence="9" id="KW-1015">Disulfide bond</keyword>
<evidence type="ECO:0000313" key="15">
    <source>
        <dbReference type="EMBL" id="KAH9636488.1"/>
    </source>
</evidence>
<keyword evidence="3" id="KW-1003">Cell membrane</keyword>
<evidence type="ECO:0000256" key="5">
    <source>
        <dbReference type="ARBA" id="ARBA00022692"/>
    </source>
</evidence>
<evidence type="ECO:0000256" key="2">
    <source>
        <dbReference type="ARBA" id="ARBA00010532"/>
    </source>
</evidence>
<sequence length="132" mass="14580">MSAKTENTGTPIRGAKRAQFNIFSRPVSGIPATQAFRTSLVPILWVDESIVLPDDFVEELTGRLLHNLRLVDILIPVMIAACGLVLVLGTGLTVRAFYVRKSIKKTESVPEPYTQPEPETQPQPRTEIQPAN</sequence>
<dbReference type="PANTHER" id="PTHR11923:SF109">
    <property type="entry name" value="SENSORY NEURON MEMBRANE PROTEIN 2"/>
    <property type="match status" value="1"/>
</dbReference>
<evidence type="ECO:0000256" key="14">
    <source>
        <dbReference type="SAM" id="Phobius"/>
    </source>
</evidence>
<dbReference type="GO" id="GO:0005886">
    <property type="term" value="C:plasma membrane"/>
    <property type="evidence" value="ECO:0007669"/>
    <property type="project" value="UniProtKB-SubCell"/>
</dbReference>
<evidence type="ECO:0000256" key="1">
    <source>
        <dbReference type="ARBA" id="ARBA00004236"/>
    </source>
</evidence>
<comment type="caution">
    <text evidence="15">The sequence shown here is derived from an EMBL/GenBank/DDBJ whole genome shotgun (WGS) entry which is preliminary data.</text>
</comment>
<evidence type="ECO:0000256" key="11">
    <source>
        <dbReference type="ARBA" id="ARBA00023180"/>
    </source>
</evidence>
<evidence type="ECO:0000256" key="7">
    <source>
        <dbReference type="ARBA" id="ARBA00022989"/>
    </source>
</evidence>
<dbReference type="GO" id="GO:0005737">
    <property type="term" value="C:cytoplasm"/>
    <property type="evidence" value="ECO:0007669"/>
    <property type="project" value="TreeGrafter"/>
</dbReference>
<evidence type="ECO:0000256" key="9">
    <source>
        <dbReference type="ARBA" id="ARBA00023157"/>
    </source>
</evidence>
<name>A0A922MH06_SPOEX</name>
<evidence type="ECO:0000256" key="13">
    <source>
        <dbReference type="SAM" id="MobiDB-lite"/>
    </source>
</evidence>
<dbReference type="AlphaFoldDB" id="A0A922MH06"/>
<evidence type="ECO:0000256" key="3">
    <source>
        <dbReference type="ARBA" id="ARBA00022475"/>
    </source>
</evidence>
<evidence type="ECO:0000256" key="6">
    <source>
        <dbReference type="ARBA" id="ARBA00022725"/>
    </source>
</evidence>
<keyword evidence="7 14" id="KW-1133">Transmembrane helix</keyword>
<keyword evidence="8 14" id="KW-0472">Membrane</keyword>
<dbReference type="GO" id="GO:0007608">
    <property type="term" value="P:sensory perception of smell"/>
    <property type="evidence" value="ECO:0007669"/>
    <property type="project" value="UniProtKB-KW"/>
</dbReference>
<dbReference type="Proteomes" id="UP000814243">
    <property type="component" value="Unassembled WGS sequence"/>
</dbReference>
<feature type="transmembrane region" description="Helical" evidence="14">
    <location>
        <begin position="73"/>
        <end position="98"/>
    </location>
</feature>
<protein>
    <recommendedName>
        <fullName evidence="12">Sensory neuron membrane protein 2</fullName>
    </recommendedName>
</protein>
<organism evidence="15 16">
    <name type="scientific">Spodoptera exigua</name>
    <name type="common">Beet armyworm</name>
    <name type="synonym">Noctua fulgens</name>
    <dbReference type="NCBI Taxonomy" id="7107"/>
    <lineage>
        <taxon>Eukaryota</taxon>
        <taxon>Metazoa</taxon>
        <taxon>Ecdysozoa</taxon>
        <taxon>Arthropoda</taxon>
        <taxon>Hexapoda</taxon>
        <taxon>Insecta</taxon>
        <taxon>Pterygota</taxon>
        <taxon>Neoptera</taxon>
        <taxon>Endopterygota</taxon>
        <taxon>Lepidoptera</taxon>
        <taxon>Glossata</taxon>
        <taxon>Ditrysia</taxon>
        <taxon>Noctuoidea</taxon>
        <taxon>Noctuidae</taxon>
        <taxon>Amphipyrinae</taxon>
        <taxon>Spodoptera</taxon>
    </lineage>
</organism>
<keyword evidence="10" id="KW-0675">Receptor</keyword>
<evidence type="ECO:0000256" key="10">
    <source>
        <dbReference type="ARBA" id="ARBA00023170"/>
    </source>
</evidence>
<keyword evidence="6" id="KW-0552">Olfaction</keyword>
<dbReference type="EMBL" id="JACEFF010000498">
    <property type="protein sequence ID" value="KAH9636488.1"/>
    <property type="molecule type" value="Genomic_DNA"/>
</dbReference>
<feature type="compositionally biased region" description="Low complexity" evidence="13">
    <location>
        <begin position="122"/>
        <end position="132"/>
    </location>
</feature>
<evidence type="ECO:0000256" key="8">
    <source>
        <dbReference type="ARBA" id="ARBA00023136"/>
    </source>
</evidence>
<keyword evidence="5 14" id="KW-0812">Transmembrane</keyword>
<reference evidence="15" key="1">
    <citation type="journal article" date="2021" name="G3 (Bethesda)">
        <title>Genome and transcriptome analysis of the beet armyworm Spodoptera exigua reveals targets for pest control. .</title>
        <authorList>
            <person name="Simon S."/>
            <person name="Breeschoten T."/>
            <person name="Jansen H.J."/>
            <person name="Dirks R.P."/>
            <person name="Schranz M.E."/>
            <person name="Ros V.I.D."/>
        </authorList>
    </citation>
    <scope>NUCLEOTIDE SEQUENCE</scope>
    <source>
        <strain evidence="15">TB_SE_WUR_2020</strain>
    </source>
</reference>
<feature type="region of interest" description="Disordered" evidence="13">
    <location>
        <begin position="106"/>
        <end position="132"/>
    </location>
</feature>
<evidence type="ECO:0000313" key="16">
    <source>
        <dbReference type="Proteomes" id="UP000814243"/>
    </source>
</evidence>
<proteinExistence type="inferred from homology"/>
<accession>A0A922MH06</accession>
<comment type="similarity">
    <text evidence="2">Belongs to the CD36 family.</text>
</comment>
<dbReference type="InterPro" id="IPR002159">
    <property type="entry name" value="CD36_fam"/>
</dbReference>
<dbReference type="Pfam" id="PF01130">
    <property type="entry name" value="CD36"/>
    <property type="match status" value="1"/>
</dbReference>
<keyword evidence="4" id="KW-0716">Sensory transduction</keyword>
<gene>
    <name evidence="15" type="ORF">HF086_002188</name>
</gene>
<dbReference type="GO" id="GO:0005044">
    <property type="term" value="F:scavenger receptor activity"/>
    <property type="evidence" value="ECO:0007669"/>
    <property type="project" value="TreeGrafter"/>
</dbReference>
<dbReference type="PANTHER" id="PTHR11923">
    <property type="entry name" value="SCAVENGER RECEPTOR CLASS B TYPE-1 SR-B1"/>
    <property type="match status" value="1"/>
</dbReference>
<evidence type="ECO:0000256" key="12">
    <source>
        <dbReference type="ARBA" id="ARBA00040645"/>
    </source>
</evidence>